<evidence type="ECO:0000313" key="5">
    <source>
        <dbReference type="Proteomes" id="UP000249453"/>
    </source>
</evidence>
<name>A0A364JRW1_9HYPH</name>
<feature type="domain" description="Plasmid replication protein C N-terminal" evidence="2">
    <location>
        <begin position="23"/>
        <end position="185"/>
    </location>
</feature>
<dbReference type="NCBIfam" id="NF040974">
    <property type="entry name" value="RepABC_RepC"/>
    <property type="match status" value="1"/>
</dbReference>
<dbReference type="AlphaFoldDB" id="A0A364JRW1"/>
<dbReference type="Pfam" id="PF03428">
    <property type="entry name" value="RP-C"/>
    <property type="match status" value="1"/>
</dbReference>
<dbReference type="Pfam" id="PF11800">
    <property type="entry name" value="RP-C_C"/>
    <property type="match status" value="1"/>
</dbReference>
<organism evidence="4 5">
    <name type="scientific">Falsochrobactrum ovis</name>
    <dbReference type="NCBI Taxonomy" id="1293442"/>
    <lineage>
        <taxon>Bacteria</taxon>
        <taxon>Pseudomonadati</taxon>
        <taxon>Pseudomonadota</taxon>
        <taxon>Alphaproteobacteria</taxon>
        <taxon>Hyphomicrobiales</taxon>
        <taxon>Brucellaceae</taxon>
        <taxon>Falsochrobactrum</taxon>
    </lineage>
</organism>
<protein>
    <submittedName>
        <fullName evidence="4">Replication initiation protein RepC</fullName>
    </submittedName>
</protein>
<keyword evidence="1" id="KW-0175">Coiled coil</keyword>
<dbReference type="InterPro" id="IPR036388">
    <property type="entry name" value="WH-like_DNA-bd_sf"/>
</dbReference>
<dbReference type="OrthoDB" id="7488837at2"/>
<feature type="domain" description="Plasmid replication protein C C-terminal" evidence="3">
    <location>
        <begin position="304"/>
        <end position="402"/>
    </location>
</feature>
<dbReference type="NCBIfam" id="NF010396">
    <property type="entry name" value="PRK13824.1"/>
    <property type="match status" value="1"/>
</dbReference>
<feature type="coiled-coil region" evidence="1">
    <location>
        <begin position="153"/>
        <end position="187"/>
    </location>
</feature>
<evidence type="ECO:0000256" key="1">
    <source>
        <dbReference type="SAM" id="Coils"/>
    </source>
</evidence>
<comment type="caution">
    <text evidence="4">The sequence shown here is derived from an EMBL/GenBank/DDBJ whole genome shotgun (WGS) entry which is preliminary data.</text>
</comment>
<dbReference type="InterPro" id="IPR005090">
    <property type="entry name" value="RepC_N"/>
</dbReference>
<dbReference type="Gene3D" id="1.10.10.10">
    <property type="entry name" value="Winged helix-like DNA-binding domain superfamily/Winged helix DNA-binding domain"/>
    <property type="match status" value="1"/>
</dbReference>
<reference evidence="4 5" key="1">
    <citation type="submission" date="2018-06" db="EMBL/GenBank/DDBJ databases">
        <title>Genomic Encyclopedia of Type Strains, Phase IV (KMG-IV): sequencing the most valuable type-strain genomes for metagenomic binning, comparative biology and taxonomic classification.</title>
        <authorList>
            <person name="Goeker M."/>
        </authorList>
    </citation>
    <scope>NUCLEOTIDE SEQUENCE [LARGE SCALE GENOMIC DNA]</scope>
    <source>
        <strain evidence="4 5">DSM 26720</strain>
    </source>
</reference>
<feature type="coiled-coil region" evidence="1">
    <location>
        <begin position="220"/>
        <end position="247"/>
    </location>
</feature>
<accession>A0A364JRW1</accession>
<keyword evidence="5" id="KW-1185">Reference proteome</keyword>
<sequence length="406" mass="45406">MRSFQRITSIVNGRTEPLGQNSARSNAAARAEQARGINRWEIYKQLCLAKAEFSLNDRSLAVLSSLLSFLPEDEMNDKNGLVVFPSNRQLSLRAHGMPESTLRRHLAALIKAGIILRKDSPTRKRYAHKNSEGVVELAFGFSFAPLLEKASEIAQAAGRIQAEQRALRKLRDEVSIIRREIAAFFNEETNSPRSPEFEALFLGFRAVVDAIPRRPSLTELNAIKAELNALVLELDKALNNNDNTNEMSATDAQNERRYIESLTESHIETNKHELIALKETSSESPVTKKSEVKESHQRPSALCLEHVLRTCPDIREYSPNGIGSWREFRDVTQIVSGFLGISHSAYQEAIQYMGVTTASAAIAWILQKLSTIKSPGGYLRSLTQKARAGDFAINELLYAGLKRTRE</sequence>
<gene>
    <name evidence="4" type="ORF">C7374_12124</name>
</gene>
<evidence type="ECO:0000259" key="3">
    <source>
        <dbReference type="Pfam" id="PF11800"/>
    </source>
</evidence>
<dbReference type="Proteomes" id="UP000249453">
    <property type="component" value="Unassembled WGS sequence"/>
</dbReference>
<evidence type="ECO:0000259" key="2">
    <source>
        <dbReference type="Pfam" id="PF03428"/>
    </source>
</evidence>
<evidence type="ECO:0000313" key="4">
    <source>
        <dbReference type="EMBL" id="RAK25637.1"/>
    </source>
</evidence>
<dbReference type="EMBL" id="QLMK01000021">
    <property type="protein sequence ID" value="RAK25637.1"/>
    <property type="molecule type" value="Genomic_DNA"/>
</dbReference>
<dbReference type="InterPro" id="IPR021760">
    <property type="entry name" value="RepC_C"/>
</dbReference>
<dbReference type="RefSeq" id="WP_111576368.1">
    <property type="nucleotide sequence ID" value="NZ_JBHEEY010000021.1"/>
</dbReference>
<dbReference type="InterPro" id="IPR047611">
    <property type="entry name" value="RepABC_RepC"/>
</dbReference>
<dbReference type="InterPro" id="IPR036390">
    <property type="entry name" value="WH_DNA-bd_sf"/>
</dbReference>
<dbReference type="SUPFAM" id="SSF46785">
    <property type="entry name" value="Winged helix' DNA-binding domain"/>
    <property type="match status" value="1"/>
</dbReference>
<proteinExistence type="predicted"/>